<dbReference type="GO" id="GO:0016491">
    <property type="term" value="F:oxidoreductase activity"/>
    <property type="evidence" value="ECO:0007669"/>
    <property type="project" value="InterPro"/>
</dbReference>
<proteinExistence type="predicted"/>
<dbReference type="InterPro" id="IPR051603">
    <property type="entry name" value="Zinc-ADH_QOR/CCCR"/>
</dbReference>
<dbReference type="InterPro" id="IPR011032">
    <property type="entry name" value="GroES-like_sf"/>
</dbReference>
<dbReference type="AlphaFoldDB" id="A0A918YIE6"/>
<reference evidence="3" key="1">
    <citation type="journal article" date="2014" name="Int. J. Syst. Evol. Microbiol.">
        <title>Complete genome sequence of Corynebacterium casei LMG S-19264T (=DSM 44701T), isolated from a smear-ripened cheese.</title>
        <authorList>
            <consortium name="US DOE Joint Genome Institute (JGI-PGF)"/>
            <person name="Walter F."/>
            <person name="Albersmeier A."/>
            <person name="Kalinowski J."/>
            <person name="Ruckert C."/>
        </authorList>
    </citation>
    <scope>NUCLEOTIDE SEQUENCE</scope>
    <source>
        <strain evidence="3">JCM 4714</strain>
    </source>
</reference>
<dbReference type="Pfam" id="PF08240">
    <property type="entry name" value="ADH_N"/>
    <property type="match status" value="1"/>
</dbReference>
<keyword evidence="1" id="KW-0521">NADP</keyword>
<dbReference type="InterPro" id="IPR013154">
    <property type="entry name" value="ADH-like_N"/>
</dbReference>
<reference evidence="3" key="2">
    <citation type="submission" date="2020-09" db="EMBL/GenBank/DDBJ databases">
        <authorList>
            <person name="Sun Q."/>
            <person name="Ohkuma M."/>
        </authorList>
    </citation>
    <scope>NUCLEOTIDE SEQUENCE</scope>
    <source>
        <strain evidence="3">JCM 4714</strain>
    </source>
</reference>
<dbReference type="SMART" id="SM00829">
    <property type="entry name" value="PKS_ER"/>
    <property type="match status" value="1"/>
</dbReference>
<dbReference type="InterPro" id="IPR036291">
    <property type="entry name" value="NAD(P)-bd_dom_sf"/>
</dbReference>
<dbReference type="SUPFAM" id="SSF51735">
    <property type="entry name" value="NAD(P)-binding Rossmann-fold domains"/>
    <property type="match status" value="1"/>
</dbReference>
<organism evidence="3 4">
    <name type="scientific">Streptomyces alanosinicus</name>
    <dbReference type="NCBI Taxonomy" id="68171"/>
    <lineage>
        <taxon>Bacteria</taxon>
        <taxon>Bacillati</taxon>
        <taxon>Actinomycetota</taxon>
        <taxon>Actinomycetes</taxon>
        <taxon>Kitasatosporales</taxon>
        <taxon>Streptomycetaceae</taxon>
        <taxon>Streptomyces</taxon>
    </lineage>
</organism>
<gene>
    <name evidence="3" type="ORF">GCM10010339_39370</name>
</gene>
<accession>A0A918YIE6</accession>
<dbReference type="EMBL" id="BMVG01000008">
    <property type="protein sequence ID" value="GHE05076.1"/>
    <property type="molecule type" value="Genomic_DNA"/>
</dbReference>
<dbReference type="PANTHER" id="PTHR44154">
    <property type="entry name" value="QUINONE OXIDOREDUCTASE"/>
    <property type="match status" value="1"/>
</dbReference>
<keyword evidence="4" id="KW-1185">Reference proteome</keyword>
<comment type="caution">
    <text evidence="3">The sequence shown here is derived from an EMBL/GenBank/DDBJ whole genome shotgun (WGS) entry which is preliminary data.</text>
</comment>
<evidence type="ECO:0000313" key="3">
    <source>
        <dbReference type="EMBL" id="GHE05076.1"/>
    </source>
</evidence>
<sequence>MGAVRAAYIEQLGAADVIRYGEIAGPRPGPTDVLVDVLATTVNPVDTFVRSGRYPTPMAFPFVVGRDLVGTVAEAGPGAPGFRAGDRVWCNSLGHGGRQGAAAEQAVVPADRLYHLPVGADPYAAVAVVHPAATAHLALFVHGRLRVGETVLVAGAGGNVGSALVTMAVRAGARVLATAGARDAAYCARLGAAEVFDYRDPDLTAKIRGAAPSGIDAYLDTAGVNDLERTVGLLAHRGRVVLLAGAGTRPVLPAGALYMNDRSVVGFVISHATPDELAEAAAHINDLLARDALRPRDIEVFPLSAAADVHAGLESGELGGRRAVLRTDLAPVTETPR</sequence>
<dbReference type="SUPFAM" id="SSF50129">
    <property type="entry name" value="GroES-like"/>
    <property type="match status" value="1"/>
</dbReference>
<protein>
    <submittedName>
        <fullName evidence="3">Oxidoreductase</fullName>
    </submittedName>
</protein>
<dbReference type="Gene3D" id="3.40.50.720">
    <property type="entry name" value="NAD(P)-binding Rossmann-like Domain"/>
    <property type="match status" value="1"/>
</dbReference>
<dbReference type="PANTHER" id="PTHR44154:SF1">
    <property type="entry name" value="QUINONE OXIDOREDUCTASE"/>
    <property type="match status" value="1"/>
</dbReference>
<evidence type="ECO:0000259" key="2">
    <source>
        <dbReference type="SMART" id="SM00829"/>
    </source>
</evidence>
<dbReference type="Gene3D" id="3.90.180.10">
    <property type="entry name" value="Medium-chain alcohol dehydrogenases, catalytic domain"/>
    <property type="match status" value="1"/>
</dbReference>
<name>A0A918YIE6_9ACTN</name>
<dbReference type="InterPro" id="IPR020843">
    <property type="entry name" value="ER"/>
</dbReference>
<dbReference type="Proteomes" id="UP000655443">
    <property type="component" value="Unassembled WGS sequence"/>
</dbReference>
<dbReference type="Pfam" id="PF00107">
    <property type="entry name" value="ADH_zinc_N"/>
    <property type="match status" value="1"/>
</dbReference>
<dbReference type="CDD" id="cd08253">
    <property type="entry name" value="zeta_crystallin"/>
    <property type="match status" value="1"/>
</dbReference>
<evidence type="ECO:0000313" key="4">
    <source>
        <dbReference type="Proteomes" id="UP000655443"/>
    </source>
</evidence>
<evidence type="ECO:0000256" key="1">
    <source>
        <dbReference type="ARBA" id="ARBA00022857"/>
    </source>
</evidence>
<feature type="domain" description="Enoyl reductase (ER)" evidence="2">
    <location>
        <begin position="13"/>
        <end position="324"/>
    </location>
</feature>
<dbReference type="InterPro" id="IPR013149">
    <property type="entry name" value="ADH-like_C"/>
</dbReference>